<dbReference type="GO" id="GO:0046983">
    <property type="term" value="F:protein dimerization activity"/>
    <property type="evidence" value="ECO:0007669"/>
    <property type="project" value="InterPro"/>
</dbReference>
<dbReference type="GO" id="GO:0003677">
    <property type="term" value="F:DNA binding"/>
    <property type="evidence" value="ECO:0007669"/>
    <property type="project" value="UniProtKB-KW"/>
</dbReference>
<evidence type="ECO:0000256" key="1">
    <source>
        <dbReference type="ARBA" id="ARBA00007871"/>
    </source>
</evidence>
<keyword evidence="2" id="KW-0805">Transcription regulation</keyword>
<dbReference type="InterPro" id="IPR022689">
    <property type="entry name" value="Iron_dep_repressor"/>
</dbReference>
<dbReference type="AlphaFoldDB" id="K0AZJ7"/>
<comment type="similarity">
    <text evidence="1">Belongs to the DtxR/MntR family.</text>
</comment>
<dbReference type="SUPFAM" id="SSF47979">
    <property type="entry name" value="Iron-dependent repressor protein, dimerization domain"/>
    <property type="match status" value="1"/>
</dbReference>
<gene>
    <name evidence="6" type="ordered locus">Curi_c22200</name>
</gene>
<dbReference type="PANTHER" id="PTHR33238">
    <property type="entry name" value="IRON (METAL) DEPENDENT REPRESSOR, DTXR FAMILY"/>
    <property type="match status" value="1"/>
</dbReference>
<dbReference type="Gene3D" id="1.10.10.10">
    <property type="entry name" value="Winged helix-like DNA-binding domain superfamily/Winged helix DNA-binding domain"/>
    <property type="match status" value="1"/>
</dbReference>
<dbReference type="GO" id="GO:0046914">
    <property type="term" value="F:transition metal ion binding"/>
    <property type="evidence" value="ECO:0007669"/>
    <property type="project" value="InterPro"/>
</dbReference>
<keyword evidence="3" id="KW-0238">DNA-binding</keyword>
<dbReference type="Proteomes" id="UP000006094">
    <property type="component" value="Chromosome"/>
</dbReference>
<dbReference type="InterPro" id="IPR036390">
    <property type="entry name" value="WH_DNA-bd_sf"/>
</dbReference>
<evidence type="ECO:0000259" key="5">
    <source>
        <dbReference type="PROSITE" id="PS50944"/>
    </source>
</evidence>
<dbReference type="OrthoDB" id="9791355at2"/>
<sequence length="140" mass="16460">MLSPSLEDYLEELYRLKVNNKEIRVKDIAYCLDVSMPSVVNGLRRLGRLDYIIYEPYEKIEITEKGKKKGKFLVMRNKILKDFIDVIESDCDSEKEAEAMEHYLSISTIKCIEKMVAFLKNNTHILDKMINYEIESQLND</sequence>
<dbReference type="Gene3D" id="1.10.60.10">
    <property type="entry name" value="Iron dependent repressor, metal binding and dimerisation domain"/>
    <property type="match status" value="1"/>
</dbReference>
<dbReference type="EMBL" id="CP003326">
    <property type="protein sequence ID" value="AFS79223.1"/>
    <property type="molecule type" value="Genomic_DNA"/>
</dbReference>
<dbReference type="GO" id="GO:0003700">
    <property type="term" value="F:DNA-binding transcription factor activity"/>
    <property type="evidence" value="ECO:0007669"/>
    <property type="project" value="InterPro"/>
</dbReference>
<name>K0AZJ7_GOTA9</name>
<evidence type="ECO:0000313" key="6">
    <source>
        <dbReference type="EMBL" id="AFS79223.1"/>
    </source>
</evidence>
<keyword evidence="7" id="KW-1185">Reference proteome</keyword>
<dbReference type="InterPro" id="IPR036388">
    <property type="entry name" value="WH-like_DNA-bd_sf"/>
</dbReference>
<evidence type="ECO:0000256" key="2">
    <source>
        <dbReference type="ARBA" id="ARBA00023015"/>
    </source>
</evidence>
<feature type="domain" description="HTH dtxR-type" evidence="5">
    <location>
        <begin position="2"/>
        <end position="63"/>
    </location>
</feature>
<dbReference type="InterPro" id="IPR022687">
    <property type="entry name" value="HTH_DTXR"/>
</dbReference>
<proteinExistence type="inferred from homology"/>
<reference evidence="6 7" key="1">
    <citation type="journal article" date="2012" name="PLoS ONE">
        <title>The purine-utilizing bacterium Clostridium acidurici 9a: a genome-guided metabolic reconsideration.</title>
        <authorList>
            <person name="Hartwich K."/>
            <person name="Poehlein A."/>
            <person name="Daniel R."/>
        </authorList>
    </citation>
    <scope>NUCLEOTIDE SEQUENCE [LARGE SCALE GENOMIC DNA]</scope>
    <source>
        <strain evidence="7">ATCC 7906 / DSM 604 / BCRC 14475 / CIP 104303 / KCTC 5404 / NCIMB 10678 / 9a</strain>
    </source>
</reference>
<evidence type="ECO:0000313" key="7">
    <source>
        <dbReference type="Proteomes" id="UP000006094"/>
    </source>
</evidence>
<evidence type="ECO:0000256" key="4">
    <source>
        <dbReference type="ARBA" id="ARBA00023163"/>
    </source>
</evidence>
<dbReference type="Pfam" id="PF01325">
    <property type="entry name" value="Fe_dep_repress"/>
    <property type="match status" value="1"/>
</dbReference>
<dbReference type="InterPro" id="IPR036421">
    <property type="entry name" value="Fe_dep_repressor_sf"/>
</dbReference>
<dbReference type="InterPro" id="IPR050536">
    <property type="entry name" value="DtxR_MntR_Metal-Reg"/>
</dbReference>
<dbReference type="InterPro" id="IPR001367">
    <property type="entry name" value="Fe_dep_repressor"/>
</dbReference>
<dbReference type="HOGENOM" id="CLU_069532_3_0_9"/>
<dbReference type="Pfam" id="PF02742">
    <property type="entry name" value="Fe_dep_repr_C"/>
    <property type="match status" value="1"/>
</dbReference>
<dbReference type="SMART" id="SM00529">
    <property type="entry name" value="HTH_DTXR"/>
    <property type="match status" value="1"/>
</dbReference>
<dbReference type="STRING" id="1128398.Curi_c22200"/>
<dbReference type="eggNOG" id="COG1321">
    <property type="taxonomic scope" value="Bacteria"/>
</dbReference>
<dbReference type="PROSITE" id="PS50944">
    <property type="entry name" value="HTH_DTXR"/>
    <property type="match status" value="1"/>
</dbReference>
<dbReference type="RefSeq" id="WP_014968359.1">
    <property type="nucleotide sequence ID" value="NC_018664.1"/>
</dbReference>
<accession>K0AZJ7</accession>
<organism evidence="6 7">
    <name type="scientific">Gottschalkia acidurici (strain ATCC 7906 / DSM 604 / BCRC 14475 / CIP 104303 / KCTC 5404 / NCIMB 10678 / 9a)</name>
    <name type="common">Clostridium acidurici</name>
    <dbReference type="NCBI Taxonomy" id="1128398"/>
    <lineage>
        <taxon>Bacteria</taxon>
        <taxon>Bacillati</taxon>
        <taxon>Bacillota</taxon>
        <taxon>Tissierellia</taxon>
        <taxon>Tissierellales</taxon>
        <taxon>Gottschalkiaceae</taxon>
        <taxon>Gottschalkia</taxon>
    </lineage>
</organism>
<protein>
    <submittedName>
        <fullName evidence="6">Iron dependent repressor</fullName>
    </submittedName>
</protein>
<dbReference type="KEGG" id="cad:Curi_c22200"/>
<dbReference type="PANTHER" id="PTHR33238:SF7">
    <property type="entry name" value="IRON-DEPENDENT TRANSCRIPTIONAL REGULATOR"/>
    <property type="match status" value="1"/>
</dbReference>
<keyword evidence="4" id="KW-0804">Transcription</keyword>
<dbReference type="SUPFAM" id="SSF46785">
    <property type="entry name" value="Winged helix' DNA-binding domain"/>
    <property type="match status" value="1"/>
</dbReference>
<evidence type="ECO:0000256" key="3">
    <source>
        <dbReference type="ARBA" id="ARBA00023125"/>
    </source>
</evidence>